<protein>
    <submittedName>
        <fullName evidence="2">Uncharacterized protein</fullName>
    </submittedName>
</protein>
<dbReference type="AlphaFoldDB" id="A0A645IK64"/>
<evidence type="ECO:0000256" key="1">
    <source>
        <dbReference type="SAM" id="Phobius"/>
    </source>
</evidence>
<keyword evidence="1" id="KW-1133">Transmembrane helix</keyword>
<keyword evidence="1" id="KW-0812">Transmembrane</keyword>
<gene>
    <name evidence="2" type="ORF">SDC9_198489</name>
</gene>
<reference evidence="2" key="1">
    <citation type="submission" date="2019-08" db="EMBL/GenBank/DDBJ databases">
        <authorList>
            <person name="Kucharzyk K."/>
            <person name="Murdoch R.W."/>
            <person name="Higgins S."/>
            <person name="Loffler F."/>
        </authorList>
    </citation>
    <scope>NUCLEOTIDE SEQUENCE</scope>
</reference>
<evidence type="ECO:0000313" key="2">
    <source>
        <dbReference type="EMBL" id="MPN50849.1"/>
    </source>
</evidence>
<accession>A0A645IK64</accession>
<name>A0A645IK64_9ZZZZ</name>
<organism evidence="2">
    <name type="scientific">bioreactor metagenome</name>
    <dbReference type="NCBI Taxonomy" id="1076179"/>
    <lineage>
        <taxon>unclassified sequences</taxon>
        <taxon>metagenomes</taxon>
        <taxon>ecological metagenomes</taxon>
    </lineage>
</organism>
<keyword evidence="1" id="KW-0472">Membrane</keyword>
<comment type="caution">
    <text evidence="2">The sequence shown here is derived from an EMBL/GenBank/DDBJ whole genome shotgun (WGS) entry which is preliminary data.</text>
</comment>
<feature type="transmembrane region" description="Helical" evidence="1">
    <location>
        <begin position="36"/>
        <end position="58"/>
    </location>
</feature>
<proteinExistence type="predicted"/>
<sequence>MKLPETTADGNVYAGTFGGMILSVFSNLFIEDLLRTIVLAIVGTIVSFVISIGLKFLIRRFKR</sequence>
<dbReference type="EMBL" id="VSSQ01115390">
    <property type="protein sequence ID" value="MPN50849.1"/>
    <property type="molecule type" value="Genomic_DNA"/>
</dbReference>
<feature type="transmembrane region" description="Helical" evidence="1">
    <location>
        <begin position="12"/>
        <end position="30"/>
    </location>
</feature>